<evidence type="ECO:0000313" key="4">
    <source>
        <dbReference type="Proteomes" id="UP001390339"/>
    </source>
</evidence>
<gene>
    <name evidence="3" type="ORF">PGQ11_012238</name>
</gene>
<keyword evidence="2" id="KW-0812">Transmembrane</keyword>
<proteinExistence type="predicted"/>
<dbReference type="Proteomes" id="UP001390339">
    <property type="component" value="Unassembled WGS sequence"/>
</dbReference>
<keyword evidence="2" id="KW-0472">Membrane</keyword>
<evidence type="ECO:0000256" key="1">
    <source>
        <dbReference type="SAM" id="MobiDB-lite"/>
    </source>
</evidence>
<protein>
    <submittedName>
        <fullName evidence="3">Uncharacterized protein</fullName>
    </submittedName>
</protein>
<dbReference type="EMBL" id="JAPCWZ010000007">
    <property type="protein sequence ID" value="KAK8856326.1"/>
    <property type="molecule type" value="Genomic_DNA"/>
</dbReference>
<keyword evidence="2" id="KW-1133">Transmembrane helix</keyword>
<feature type="transmembrane region" description="Helical" evidence="2">
    <location>
        <begin position="20"/>
        <end position="39"/>
    </location>
</feature>
<feature type="transmembrane region" description="Helical" evidence="2">
    <location>
        <begin position="51"/>
        <end position="80"/>
    </location>
</feature>
<comment type="caution">
    <text evidence="3">The sequence shown here is derived from an EMBL/GenBank/DDBJ whole genome shotgun (WGS) entry which is preliminary data.</text>
</comment>
<name>A0ABR2I1Y5_9PEZI</name>
<evidence type="ECO:0000256" key="2">
    <source>
        <dbReference type="SAM" id="Phobius"/>
    </source>
</evidence>
<evidence type="ECO:0000313" key="3">
    <source>
        <dbReference type="EMBL" id="KAK8856326.1"/>
    </source>
</evidence>
<organism evidence="3 4">
    <name type="scientific">Apiospora arundinis</name>
    <dbReference type="NCBI Taxonomy" id="335852"/>
    <lineage>
        <taxon>Eukaryota</taxon>
        <taxon>Fungi</taxon>
        <taxon>Dikarya</taxon>
        <taxon>Ascomycota</taxon>
        <taxon>Pezizomycotina</taxon>
        <taxon>Sordariomycetes</taxon>
        <taxon>Xylariomycetidae</taxon>
        <taxon>Amphisphaeriales</taxon>
        <taxon>Apiosporaceae</taxon>
        <taxon>Apiospora</taxon>
    </lineage>
</organism>
<reference evidence="3 4" key="1">
    <citation type="journal article" date="2024" name="IMA Fungus">
        <title>Apiospora arundinis, a panoply of carbohydrate-active enzymes and secondary metabolites.</title>
        <authorList>
            <person name="Sorensen T."/>
            <person name="Petersen C."/>
            <person name="Muurmann A.T."/>
            <person name="Christiansen J.V."/>
            <person name="Brundto M.L."/>
            <person name="Overgaard C.K."/>
            <person name="Boysen A.T."/>
            <person name="Wollenberg R.D."/>
            <person name="Larsen T.O."/>
            <person name="Sorensen J.L."/>
            <person name="Nielsen K.L."/>
            <person name="Sondergaard T.E."/>
        </authorList>
    </citation>
    <scope>NUCLEOTIDE SEQUENCE [LARGE SCALE GENOMIC DNA]</scope>
    <source>
        <strain evidence="3 4">AAU 773</strain>
    </source>
</reference>
<accession>A0ABR2I1Y5</accession>
<keyword evidence="4" id="KW-1185">Reference proteome</keyword>
<sequence>MDSPSKASTIISTFAHSYSWAAVFLLAVGIPAFSATTTLRRRNSYWTRHWIGAVATFLFFFIVFTVLPLVGVGVAAWVLWTISFKLVQLLLHWPGTMLVGVTTGDWTEYHRTKRGIQGSILDGPSLGLYQQVDEDNDGGHDGARLRQQLPTTEPVTHSSNKTFYASINILEYFHYDCGRLTTPGPQEAVFTVIHFRWAFWSSLKGVSKVKATPVPRQENSHNDKNNNAAMETAQRTPAAYAINAAPARPDTPSPAADRDLELGLPAADPHPSCPRPPDMDITDPHSWDPDSTPAPSYHSNIDLYPDAPLPQYEQIKSGEGLSV</sequence>
<feature type="region of interest" description="Disordered" evidence="1">
    <location>
        <begin position="245"/>
        <end position="323"/>
    </location>
</feature>